<dbReference type="AlphaFoldDB" id="A0A2N1PK65"/>
<dbReference type="Gene3D" id="1.20.1330.10">
    <property type="entry name" value="f41 fragment of flagellin, N-terminal domain"/>
    <property type="match status" value="1"/>
</dbReference>
<dbReference type="SUPFAM" id="SSF64518">
    <property type="entry name" value="Phase 1 flagellin"/>
    <property type="match status" value="1"/>
</dbReference>
<reference evidence="1 2" key="1">
    <citation type="journal article" date="2017" name="ISME J.">
        <title>Potential for microbial H2 and metal transformations associated with novel bacteria and archaea in deep terrestrial subsurface sediments.</title>
        <authorList>
            <person name="Hernsdorf A.W."/>
            <person name="Amano Y."/>
            <person name="Miyakawa K."/>
            <person name="Ise K."/>
            <person name="Suzuki Y."/>
            <person name="Anantharaman K."/>
            <person name="Probst A."/>
            <person name="Burstein D."/>
            <person name="Thomas B.C."/>
            <person name="Banfield J.F."/>
        </authorList>
    </citation>
    <scope>NUCLEOTIDE SEQUENCE [LARGE SCALE GENOMIC DNA]</scope>
    <source>
        <strain evidence="1">HGW-Wallbacteria-1</strain>
    </source>
</reference>
<evidence type="ECO:0000313" key="2">
    <source>
        <dbReference type="Proteomes" id="UP000233256"/>
    </source>
</evidence>
<protein>
    <recommendedName>
        <fullName evidence="3">Flagellin</fullName>
    </recommendedName>
</protein>
<dbReference type="Proteomes" id="UP000233256">
    <property type="component" value="Unassembled WGS sequence"/>
</dbReference>
<evidence type="ECO:0000313" key="1">
    <source>
        <dbReference type="EMBL" id="PKK88725.1"/>
    </source>
</evidence>
<evidence type="ECO:0008006" key="3">
    <source>
        <dbReference type="Google" id="ProtNLM"/>
    </source>
</evidence>
<proteinExistence type="predicted"/>
<organism evidence="1 2">
    <name type="scientific">Candidatus Wallbacteria bacterium HGW-Wallbacteria-1</name>
    <dbReference type="NCBI Taxonomy" id="2013854"/>
    <lineage>
        <taxon>Bacteria</taxon>
        <taxon>Candidatus Walliibacteriota</taxon>
    </lineage>
</organism>
<gene>
    <name evidence="1" type="ORF">CVV64_17540</name>
</gene>
<sequence length="232" mass="24636">MIITPGGNRSGVQNIQNVSARYKALATADKGKVSESNVQQDSGDAFFTKLSSMIESYSAKLTDLQDGITRKQTAQQGLQDISGGLAEMKELFSGDQKESIGNRVSEILSSINKSVGESTFDGEPLLSGFDSSSLGLDAIAQDPAGAMARLDSAMVAVQEKSSAVSEELGNLESEVRNLEVGRQNAVSADTAVREMQFATNLLSLTNEKIGSEEVSGLFTKSINMDKILDLLS</sequence>
<accession>A0A2N1PK65</accession>
<dbReference type="EMBL" id="PGXC01000036">
    <property type="protein sequence ID" value="PKK88725.1"/>
    <property type="molecule type" value="Genomic_DNA"/>
</dbReference>
<comment type="caution">
    <text evidence="1">The sequence shown here is derived from an EMBL/GenBank/DDBJ whole genome shotgun (WGS) entry which is preliminary data.</text>
</comment>
<name>A0A2N1PK65_9BACT</name>